<reference evidence="2" key="1">
    <citation type="submission" date="2020-08" db="EMBL/GenBank/DDBJ databases">
        <title>Genome sequencing and assembly of the red palm weevil Rhynchophorus ferrugineus.</title>
        <authorList>
            <person name="Dias G.B."/>
            <person name="Bergman C.M."/>
            <person name="Manee M."/>
        </authorList>
    </citation>
    <scope>NUCLEOTIDE SEQUENCE</scope>
    <source>
        <strain evidence="2">AA-2017</strain>
        <tissue evidence="2">Whole larva</tissue>
    </source>
</reference>
<dbReference type="EMBL" id="JAACXV010014596">
    <property type="protein sequence ID" value="KAF7265626.1"/>
    <property type="molecule type" value="Genomic_DNA"/>
</dbReference>
<dbReference type="Proteomes" id="UP000625711">
    <property type="component" value="Unassembled WGS sequence"/>
</dbReference>
<evidence type="ECO:0000256" key="1">
    <source>
        <dbReference type="SAM" id="MobiDB-lite"/>
    </source>
</evidence>
<evidence type="ECO:0000313" key="3">
    <source>
        <dbReference type="Proteomes" id="UP000625711"/>
    </source>
</evidence>
<sequence>MDKSLKIVIERTIDNMVMTTRQLRSRSITVSSESGLGTTVGAPAKVNGGRSRRGSARSSVESRNGVLDTIMENTKIVETDSSIDFEFYRRGLRGLSATELADVMKDLTEQVRLVTSRYCLKYKTYRFISTESTRVANILMKMDIVTEKMLKAKSVVVMTNTIQVESFTNAEAMVEEMINRKLIQILHETDKRI</sequence>
<name>A0A834HTF5_RHYFE</name>
<keyword evidence="3" id="KW-1185">Reference proteome</keyword>
<gene>
    <name evidence="2" type="ORF">GWI33_020970</name>
</gene>
<accession>A0A834HTF5</accession>
<comment type="caution">
    <text evidence="2">The sequence shown here is derived from an EMBL/GenBank/DDBJ whole genome shotgun (WGS) entry which is preliminary data.</text>
</comment>
<dbReference type="AlphaFoldDB" id="A0A834HTF5"/>
<proteinExistence type="predicted"/>
<evidence type="ECO:0000313" key="2">
    <source>
        <dbReference type="EMBL" id="KAF7265626.1"/>
    </source>
</evidence>
<feature type="region of interest" description="Disordered" evidence="1">
    <location>
        <begin position="34"/>
        <end position="62"/>
    </location>
</feature>
<protein>
    <submittedName>
        <fullName evidence="2">Uncharacterized protein</fullName>
    </submittedName>
</protein>
<organism evidence="2 3">
    <name type="scientific">Rhynchophorus ferrugineus</name>
    <name type="common">Red palm weevil</name>
    <name type="synonym">Curculio ferrugineus</name>
    <dbReference type="NCBI Taxonomy" id="354439"/>
    <lineage>
        <taxon>Eukaryota</taxon>
        <taxon>Metazoa</taxon>
        <taxon>Ecdysozoa</taxon>
        <taxon>Arthropoda</taxon>
        <taxon>Hexapoda</taxon>
        <taxon>Insecta</taxon>
        <taxon>Pterygota</taxon>
        <taxon>Neoptera</taxon>
        <taxon>Endopterygota</taxon>
        <taxon>Coleoptera</taxon>
        <taxon>Polyphaga</taxon>
        <taxon>Cucujiformia</taxon>
        <taxon>Curculionidae</taxon>
        <taxon>Dryophthorinae</taxon>
        <taxon>Rhynchophorus</taxon>
    </lineage>
</organism>